<dbReference type="Proteomes" id="UP000077266">
    <property type="component" value="Unassembled WGS sequence"/>
</dbReference>
<dbReference type="AlphaFoldDB" id="A0A166N5W6"/>
<evidence type="ECO:0000256" key="1">
    <source>
        <dbReference type="SAM" id="MobiDB-lite"/>
    </source>
</evidence>
<sequence length="74" mass="8265">MSRRAATRLSLRMHQSSRSGADSRSVNASTQLPKLRSETRLGRGITHEDLVESLLTSRRVNGERCALRTSRGRS</sequence>
<accession>A0A166N5W6</accession>
<dbReference type="EMBL" id="KV426764">
    <property type="protein sequence ID" value="KZV78788.1"/>
    <property type="molecule type" value="Genomic_DNA"/>
</dbReference>
<evidence type="ECO:0000313" key="3">
    <source>
        <dbReference type="Proteomes" id="UP000077266"/>
    </source>
</evidence>
<proteinExistence type="predicted"/>
<dbReference type="InParanoid" id="A0A166N5W6"/>
<organism evidence="2 3">
    <name type="scientific">Exidia glandulosa HHB12029</name>
    <dbReference type="NCBI Taxonomy" id="1314781"/>
    <lineage>
        <taxon>Eukaryota</taxon>
        <taxon>Fungi</taxon>
        <taxon>Dikarya</taxon>
        <taxon>Basidiomycota</taxon>
        <taxon>Agaricomycotina</taxon>
        <taxon>Agaricomycetes</taxon>
        <taxon>Auriculariales</taxon>
        <taxon>Exidiaceae</taxon>
        <taxon>Exidia</taxon>
    </lineage>
</organism>
<keyword evidence="3" id="KW-1185">Reference proteome</keyword>
<feature type="region of interest" description="Disordered" evidence="1">
    <location>
        <begin position="1"/>
        <end position="43"/>
    </location>
</feature>
<protein>
    <submittedName>
        <fullName evidence="2">Uncharacterized protein</fullName>
    </submittedName>
</protein>
<evidence type="ECO:0000313" key="2">
    <source>
        <dbReference type="EMBL" id="KZV78788.1"/>
    </source>
</evidence>
<name>A0A166N5W6_EXIGL</name>
<gene>
    <name evidence="2" type="ORF">EXIGLDRAFT_504121</name>
</gene>
<reference evidence="2 3" key="1">
    <citation type="journal article" date="2016" name="Mol. Biol. Evol.">
        <title>Comparative Genomics of Early-Diverging Mushroom-Forming Fungi Provides Insights into the Origins of Lignocellulose Decay Capabilities.</title>
        <authorList>
            <person name="Nagy L.G."/>
            <person name="Riley R."/>
            <person name="Tritt A."/>
            <person name="Adam C."/>
            <person name="Daum C."/>
            <person name="Floudas D."/>
            <person name="Sun H."/>
            <person name="Yadav J.S."/>
            <person name="Pangilinan J."/>
            <person name="Larsson K.H."/>
            <person name="Matsuura K."/>
            <person name="Barry K."/>
            <person name="Labutti K."/>
            <person name="Kuo R."/>
            <person name="Ohm R.A."/>
            <person name="Bhattacharya S.S."/>
            <person name="Shirouzu T."/>
            <person name="Yoshinaga Y."/>
            <person name="Martin F.M."/>
            <person name="Grigoriev I.V."/>
            <person name="Hibbett D.S."/>
        </authorList>
    </citation>
    <scope>NUCLEOTIDE SEQUENCE [LARGE SCALE GENOMIC DNA]</scope>
    <source>
        <strain evidence="2 3">HHB12029</strain>
    </source>
</reference>
<feature type="compositionally biased region" description="Polar residues" evidence="1">
    <location>
        <begin position="13"/>
        <end position="32"/>
    </location>
</feature>